<evidence type="ECO:0000313" key="2">
    <source>
        <dbReference type="EMBL" id="SNC62141.1"/>
    </source>
</evidence>
<dbReference type="OrthoDB" id="9798249at2"/>
<name>A0A212T8G8_9BURK</name>
<keyword evidence="2" id="KW-0808">Transferase</keyword>
<accession>A0A212T8G8</accession>
<dbReference type="InterPro" id="IPR029044">
    <property type="entry name" value="Nucleotide-diphossugar_trans"/>
</dbReference>
<dbReference type="RefSeq" id="WP_088812504.1">
    <property type="nucleotide sequence ID" value="NZ_FYEX01000001.1"/>
</dbReference>
<dbReference type="GO" id="GO:0016758">
    <property type="term" value="F:hexosyltransferase activity"/>
    <property type="evidence" value="ECO:0007669"/>
    <property type="project" value="UniProtKB-ARBA"/>
</dbReference>
<organism evidence="2 3">
    <name type="scientific">Polynucleobacter victoriensis</name>
    <dbReference type="NCBI Taxonomy" id="2049319"/>
    <lineage>
        <taxon>Bacteria</taxon>
        <taxon>Pseudomonadati</taxon>
        <taxon>Pseudomonadota</taxon>
        <taxon>Betaproteobacteria</taxon>
        <taxon>Burkholderiales</taxon>
        <taxon>Burkholderiaceae</taxon>
        <taxon>Polynucleobacter</taxon>
    </lineage>
</organism>
<dbReference type="Proteomes" id="UP000197215">
    <property type="component" value="Unassembled WGS sequence"/>
</dbReference>
<proteinExistence type="predicted"/>
<dbReference type="InterPro" id="IPR001173">
    <property type="entry name" value="Glyco_trans_2-like"/>
</dbReference>
<reference evidence="2 3" key="1">
    <citation type="submission" date="2017-06" db="EMBL/GenBank/DDBJ databases">
        <authorList>
            <person name="Kim H.J."/>
            <person name="Triplett B.A."/>
        </authorList>
    </citation>
    <scope>NUCLEOTIDE SEQUENCE [LARGE SCALE GENOMIC DNA]</scope>
    <source>
        <strain evidence="2 3">MWH-VicM1</strain>
    </source>
</reference>
<dbReference type="AlphaFoldDB" id="A0A212T8G8"/>
<feature type="domain" description="Glycosyltransferase 2-like" evidence="1">
    <location>
        <begin position="10"/>
        <end position="160"/>
    </location>
</feature>
<evidence type="ECO:0000259" key="1">
    <source>
        <dbReference type="Pfam" id="PF00535"/>
    </source>
</evidence>
<dbReference type="SUPFAM" id="SSF53448">
    <property type="entry name" value="Nucleotide-diphospho-sugar transferases"/>
    <property type="match status" value="1"/>
</dbReference>
<evidence type="ECO:0000313" key="3">
    <source>
        <dbReference type="Proteomes" id="UP000197215"/>
    </source>
</evidence>
<dbReference type="Pfam" id="PF00535">
    <property type="entry name" value="Glycos_transf_2"/>
    <property type="match status" value="1"/>
</dbReference>
<sequence length="290" mass="33595">MSEKLSPLISVILPTYNAGPDLFLAVKSILMQTYNNFELLLIDDGSTDESLSFLKGIRDERLKIFKNYKNMGLSYSLNLGIGLSNGEFIARMDGDDISYVDRFERQVKFLMANPEVDLLATKCVVFSGGKNEVLGYLPFEETHEKLIKNMVWSHIPMPHPSWMGKSQWFKNHLYKFPEVERAEDQELLVRASLNSRYHTLPNTLLAYRYSEQSIQKKFVARKSLFFAKNSFFLEKKMYFCNVANFLGTFIKLISDCLPILTIARNLFKKNDPVLCDEKKNFSCLMLDLRR</sequence>
<keyword evidence="3" id="KW-1185">Reference proteome</keyword>
<dbReference type="PANTHER" id="PTHR22916">
    <property type="entry name" value="GLYCOSYLTRANSFERASE"/>
    <property type="match status" value="1"/>
</dbReference>
<dbReference type="EMBL" id="FYEX01000001">
    <property type="protein sequence ID" value="SNC62141.1"/>
    <property type="molecule type" value="Genomic_DNA"/>
</dbReference>
<dbReference type="PANTHER" id="PTHR22916:SF3">
    <property type="entry name" value="UDP-GLCNAC:BETAGAL BETA-1,3-N-ACETYLGLUCOSAMINYLTRANSFERASE-LIKE PROTEIN 1"/>
    <property type="match status" value="1"/>
</dbReference>
<gene>
    <name evidence="2" type="ORF">SAMN06295916_0617</name>
</gene>
<dbReference type="Gene3D" id="3.90.550.10">
    <property type="entry name" value="Spore Coat Polysaccharide Biosynthesis Protein SpsA, Chain A"/>
    <property type="match status" value="1"/>
</dbReference>
<dbReference type="CDD" id="cd00761">
    <property type="entry name" value="Glyco_tranf_GTA_type"/>
    <property type="match status" value="1"/>
</dbReference>
<protein>
    <submittedName>
        <fullName evidence="2">Glycosyl transferase family 2</fullName>
    </submittedName>
</protein>